<dbReference type="OrthoDB" id="9816539at2"/>
<comment type="caution">
    <text evidence="1">The sequence shown here is derived from an EMBL/GenBank/DDBJ whole genome shotgun (WGS) entry which is preliminary data.</text>
</comment>
<reference evidence="1 2" key="1">
    <citation type="submission" date="2016-04" db="EMBL/GenBank/DDBJ databases">
        <title>First whole genome shotgun sequence of the bacterium Enteractinococcus sp. strain UASWS1574.</title>
        <authorList>
            <person name="Crovadore J."/>
            <person name="Chablais R."/>
            <person name="Lefort F."/>
        </authorList>
    </citation>
    <scope>NUCLEOTIDE SEQUENCE [LARGE SCALE GENOMIC DNA]</scope>
    <source>
        <strain evidence="1 2">UASWS1574</strain>
    </source>
</reference>
<evidence type="ECO:0000313" key="1">
    <source>
        <dbReference type="EMBL" id="OAV60656.1"/>
    </source>
</evidence>
<proteinExistence type="predicted"/>
<dbReference type="RefSeq" id="WP_043058186.1">
    <property type="nucleotide sequence ID" value="NZ_LXEY01000019.1"/>
</dbReference>
<organism evidence="1 2">
    <name type="scientific">Enteractinococcus helveticum</name>
    <dbReference type="NCBI Taxonomy" id="1837282"/>
    <lineage>
        <taxon>Bacteria</taxon>
        <taxon>Bacillati</taxon>
        <taxon>Actinomycetota</taxon>
        <taxon>Actinomycetes</taxon>
        <taxon>Micrococcales</taxon>
        <taxon>Micrococcaceae</taxon>
    </lineage>
</organism>
<dbReference type="EMBL" id="LXEY01000019">
    <property type="protein sequence ID" value="OAV60656.1"/>
    <property type="molecule type" value="Genomic_DNA"/>
</dbReference>
<gene>
    <name evidence="1" type="ORF">A6F49_11980</name>
</gene>
<keyword evidence="2" id="KW-1185">Reference proteome</keyword>
<dbReference type="AlphaFoldDB" id="A0A1B7LZ23"/>
<accession>A0A1B7LZ23</accession>
<sequence length="411" mass="43644">MSEERARAINTLREIAQALESDQSAQAVEILGAVGPEAENGRPSVSQLSYVALQSLDDWYAKHGLNGRVRVAQRDVPRTIRNITPAIEALAAKGRALRSTPSLLQRNPGQAVAGASAFVVTAALRALSEQQDTDFEAQLNQLLPEQEVSEPPAPIAPAAPETEEAVPAAEIVEEVPAAVVDDVVDVIDETAEPVQANADDPEARYTAIVETRFMAGVKEFAQWMGDGHAVTGTGLPKRADIKDVAATIGIDAEGVAKKPEEAQPVASDLDLTIAAEVQPTRYATSAQAIPELMAFWTTLQETGQAQVNSTKIQPGDKAAAFAFEDAEQLDAAEELIATYVAQTLTYDTDEAAAKQTAQFILDAEAADTEGVLIPRLRQLEAMDLLEITDGQPVIPAALQPAVTKGATQILN</sequence>
<dbReference type="Proteomes" id="UP000078292">
    <property type="component" value="Unassembled WGS sequence"/>
</dbReference>
<protein>
    <submittedName>
        <fullName evidence="1">Uncharacterized protein</fullName>
    </submittedName>
</protein>
<name>A0A1B7LZ23_9MICC</name>
<dbReference type="STRING" id="1837282.A6F49_11980"/>
<evidence type="ECO:0000313" key="2">
    <source>
        <dbReference type="Proteomes" id="UP000078292"/>
    </source>
</evidence>